<protein>
    <submittedName>
        <fullName evidence="3">Uncharacterized protein</fullName>
    </submittedName>
</protein>
<reference evidence="3 4" key="1">
    <citation type="journal article" date="2014" name="Nat. Genet.">
        <title>Genome and transcriptome of the porcine whipworm Trichuris suis.</title>
        <authorList>
            <person name="Jex A.R."/>
            <person name="Nejsum P."/>
            <person name="Schwarz E.M."/>
            <person name="Hu L."/>
            <person name="Young N.D."/>
            <person name="Hall R.S."/>
            <person name="Korhonen P.K."/>
            <person name="Liao S."/>
            <person name="Thamsborg S."/>
            <person name="Xia J."/>
            <person name="Xu P."/>
            <person name="Wang S."/>
            <person name="Scheerlinck J.P."/>
            <person name="Hofmann A."/>
            <person name="Sternberg P.W."/>
            <person name="Wang J."/>
            <person name="Gasser R.B."/>
        </authorList>
    </citation>
    <scope>NUCLEOTIDE SEQUENCE [LARGE SCALE GENOMIC DNA]</scope>
    <source>
        <strain evidence="3">DCEP-RM93F</strain>
        <strain evidence="2">DCEP-RM93M</strain>
    </source>
</reference>
<feature type="compositionally biased region" description="Basic and acidic residues" evidence="1">
    <location>
        <begin position="18"/>
        <end position="33"/>
    </location>
</feature>
<dbReference type="AlphaFoldDB" id="A0A085MS16"/>
<proteinExistence type="predicted"/>
<evidence type="ECO:0000256" key="1">
    <source>
        <dbReference type="SAM" id="MobiDB-lite"/>
    </source>
</evidence>
<name>A0A085MS16_9BILA</name>
<gene>
    <name evidence="2" type="ORF">M513_01085</name>
    <name evidence="3" type="ORF">M514_01085</name>
</gene>
<dbReference type="Proteomes" id="UP000030764">
    <property type="component" value="Unassembled WGS sequence"/>
</dbReference>
<organism evidence="3">
    <name type="scientific">Trichuris suis</name>
    <name type="common">pig whipworm</name>
    <dbReference type="NCBI Taxonomy" id="68888"/>
    <lineage>
        <taxon>Eukaryota</taxon>
        <taxon>Metazoa</taxon>
        <taxon>Ecdysozoa</taxon>
        <taxon>Nematoda</taxon>
        <taxon>Enoplea</taxon>
        <taxon>Dorylaimia</taxon>
        <taxon>Trichinellida</taxon>
        <taxon>Trichuridae</taxon>
        <taxon>Trichuris</taxon>
    </lineage>
</organism>
<dbReference type="EMBL" id="KL363186">
    <property type="protein sequence ID" value="KFD57852.1"/>
    <property type="molecule type" value="Genomic_DNA"/>
</dbReference>
<feature type="region of interest" description="Disordered" evidence="1">
    <location>
        <begin position="12"/>
        <end position="50"/>
    </location>
</feature>
<evidence type="ECO:0000313" key="3">
    <source>
        <dbReference type="EMBL" id="KFD60012.1"/>
    </source>
</evidence>
<evidence type="ECO:0000313" key="2">
    <source>
        <dbReference type="EMBL" id="KFD57852.1"/>
    </source>
</evidence>
<accession>A0A085MS16</accession>
<evidence type="ECO:0000313" key="4">
    <source>
        <dbReference type="Proteomes" id="UP000030764"/>
    </source>
</evidence>
<sequence length="101" mass="11656">MKYELASQWCQSSASCELTRDRTETKPYKDKNGEQNMPAERRSRKKHRLRVPPPGGLLILYWAHSWKLTASPLGLMKEDHEQQIEYAYYLGLSTSDANVGI</sequence>
<dbReference type="EMBL" id="KL367703">
    <property type="protein sequence ID" value="KFD60012.1"/>
    <property type="molecule type" value="Genomic_DNA"/>
</dbReference>
<dbReference type="PROSITE" id="PS51257">
    <property type="entry name" value="PROKAR_LIPOPROTEIN"/>
    <property type="match status" value="1"/>
</dbReference>
<keyword evidence="4" id="KW-1185">Reference proteome</keyword>
<dbReference type="Proteomes" id="UP000030758">
    <property type="component" value="Unassembled WGS sequence"/>
</dbReference>